<proteinExistence type="predicted"/>
<keyword evidence="1" id="KW-1133">Transmembrane helix</keyword>
<evidence type="ECO:0000256" key="1">
    <source>
        <dbReference type="SAM" id="Phobius"/>
    </source>
</evidence>
<evidence type="ECO:0008006" key="4">
    <source>
        <dbReference type="Google" id="ProtNLM"/>
    </source>
</evidence>
<keyword evidence="1" id="KW-0472">Membrane</keyword>
<evidence type="ECO:0000313" key="3">
    <source>
        <dbReference type="Proteomes" id="UP000689967"/>
    </source>
</evidence>
<feature type="transmembrane region" description="Helical" evidence="1">
    <location>
        <begin position="40"/>
        <end position="62"/>
    </location>
</feature>
<name>A0ABS6H5P5_9PROT</name>
<reference evidence="2 3" key="1">
    <citation type="submission" date="2021-01" db="EMBL/GenBank/DDBJ databases">
        <title>Roseomonas sp. nov, a bacterium isolated from an oil production mixture in Yumen Oilfield.</title>
        <authorList>
            <person name="Wu D."/>
        </authorList>
    </citation>
    <scope>NUCLEOTIDE SEQUENCE [LARGE SCALE GENOMIC DNA]</scope>
    <source>
        <strain evidence="2 3">ROY-5-3</strain>
    </source>
</reference>
<dbReference type="EMBL" id="JAERQM010000002">
    <property type="protein sequence ID" value="MBU8544008.1"/>
    <property type="molecule type" value="Genomic_DNA"/>
</dbReference>
<feature type="transmembrane region" description="Helical" evidence="1">
    <location>
        <begin position="74"/>
        <end position="91"/>
    </location>
</feature>
<dbReference type="Proteomes" id="UP000689967">
    <property type="component" value="Unassembled WGS sequence"/>
</dbReference>
<evidence type="ECO:0000313" key="2">
    <source>
        <dbReference type="EMBL" id="MBU8544008.1"/>
    </source>
</evidence>
<accession>A0ABS6H5P5</accession>
<dbReference type="RefSeq" id="WP_216874793.1">
    <property type="nucleotide sequence ID" value="NZ_JAERQM010000002.1"/>
</dbReference>
<organism evidence="2 3">
    <name type="scientific">Falsiroseomonas oleicola</name>
    <dbReference type="NCBI Taxonomy" id="2801474"/>
    <lineage>
        <taxon>Bacteria</taxon>
        <taxon>Pseudomonadati</taxon>
        <taxon>Pseudomonadota</taxon>
        <taxon>Alphaproteobacteria</taxon>
        <taxon>Acetobacterales</taxon>
        <taxon>Roseomonadaceae</taxon>
        <taxon>Falsiroseomonas</taxon>
    </lineage>
</organism>
<gene>
    <name evidence="2" type="ORF">JJQ90_09850</name>
</gene>
<keyword evidence="3" id="KW-1185">Reference proteome</keyword>
<keyword evidence="1" id="KW-0812">Transmembrane</keyword>
<protein>
    <recommendedName>
        <fullName evidence="4">Holin</fullName>
    </recommendedName>
</protein>
<sequence length="105" mass="10821">MRRMTDDQWLALKIATGAGLLGAFARVVLALHGGLRSPVLLAIEACVGATLGIIAASGALYWSPELFDAGRGMLVVGGVGGFSGVLGTRLIDMLAEAARKRLNGQ</sequence>
<comment type="caution">
    <text evidence="2">The sequence shown here is derived from an EMBL/GenBank/DDBJ whole genome shotgun (WGS) entry which is preliminary data.</text>
</comment>